<comment type="similarity">
    <text evidence="2 15">Belongs to the peptidase M20A family. DapE subfamily.</text>
</comment>
<evidence type="ECO:0000256" key="13">
    <source>
        <dbReference type="ARBA" id="ARBA00031891"/>
    </source>
</evidence>
<dbReference type="InterPro" id="IPR002933">
    <property type="entry name" value="Peptidase_M20"/>
</dbReference>
<evidence type="ECO:0000256" key="2">
    <source>
        <dbReference type="ARBA" id="ARBA00006746"/>
    </source>
</evidence>
<evidence type="ECO:0000259" key="16">
    <source>
        <dbReference type="Pfam" id="PF07687"/>
    </source>
</evidence>
<dbReference type="EC" id="3.5.1.18" evidence="4 15"/>
<dbReference type="InterPro" id="IPR036264">
    <property type="entry name" value="Bact_exopeptidase_dim_dom"/>
</dbReference>
<dbReference type="Pfam" id="PF07687">
    <property type="entry name" value="M20_dimer"/>
    <property type="match status" value="1"/>
</dbReference>
<dbReference type="PROSITE" id="PS00758">
    <property type="entry name" value="ARGE_DAPE_CPG2_1"/>
    <property type="match status" value="1"/>
</dbReference>
<keyword evidence="7 15" id="KW-0479">Metal-binding</keyword>
<name>A0ABW5CI48_9HYPH</name>
<evidence type="ECO:0000256" key="14">
    <source>
        <dbReference type="ARBA" id="ARBA00051301"/>
    </source>
</evidence>
<evidence type="ECO:0000256" key="12">
    <source>
        <dbReference type="ARBA" id="ARBA00023285"/>
    </source>
</evidence>
<dbReference type="EMBL" id="JBHUIJ010000005">
    <property type="protein sequence ID" value="MFD2236959.1"/>
    <property type="molecule type" value="Genomic_DNA"/>
</dbReference>
<dbReference type="InterPro" id="IPR050072">
    <property type="entry name" value="Peptidase_M20A"/>
</dbReference>
<evidence type="ECO:0000256" key="1">
    <source>
        <dbReference type="ARBA" id="ARBA00005130"/>
    </source>
</evidence>
<keyword evidence="9 15" id="KW-0862">Zinc</keyword>
<evidence type="ECO:0000313" key="17">
    <source>
        <dbReference type="EMBL" id="MFD2236959.1"/>
    </source>
</evidence>
<comment type="pathway">
    <text evidence="1 15">Amino-acid biosynthesis; L-lysine biosynthesis via DAP pathway; LL-2,6-diaminopimelate from (S)-tetrahydrodipicolinate (succinylase route): step 3/3.</text>
</comment>
<keyword evidence="12 15" id="KW-0170">Cobalt</keyword>
<dbReference type="InterPro" id="IPR011650">
    <property type="entry name" value="Peptidase_M20_dimer"/>
</dbReference>
<dbReference type="PANTHER" id="PTHR43808:SF31">
    <property type="entry name" value="N-ACETYL-L-CITRULLINE DEACETYLASE"/>
    <property type="match status" value="1"/>
</dbReference>
<protein>
    <recommendedName>
        <fullName evidence="5 15">Succinyl-diaminopimelate desuccinylase</fullName>
        <shortName evidence="15">SDAP desuccinylase</shortName>
        <ecNumber evidence="4 15">3.5.1.18</ecNumber>
    </recommendedName>
    <alternativeName>
        <fullName evidence="13 15">N-succinyl-LL-2,6-diaminoheptanedioate amidohydrolase</fullName>
    </alternativeName>
</protein>
<comment type="catalytic activity">
    <reaction evidence="14 15">
        <text>N-succinyl-(2S,6S)-2,6-diaminopimelate + H2O = (2S,6S)-2,6-diaminopimelate + succinate</text>
        <dbReference type="Rhea" id="RHEA:22608"/>
        <dbReference type="ChEBI" id="CHEBI:15377"/>
        <dbReference type="ChEBI" id="CHEBI:30031"/>
        <dbReference type="ChEBI" id="CHEBI:57609"/>
        <dbReference type="ChEBI" id="CHEBI:58087"/>
        <dbReference type="EC" id="3.5.1.18"/>
    </reaction>
</comment>
<keyword evidence="10 15" id="KW-0220">Diaminopimelate biosynthesis</keyword>
<organism evidence="17 18">
    <name type="scientific">Aureimonas populi</name>
    <dbReference type="NCBI Taxonomy" id="1701758"/>
    <lineage>
        <taxon>Bacteria</taxon>
        <taxon>Pseudomonadati</taxon>
        <taxon>Pseudomonadota</taxon>
        <taxon>Alphaproteobacteria</taxon>
        <taxon>Hyphomicrobiales</taxon>
        <taxon>Aurantimonadaceae</taxon>
        <taxon>Aureimonas</taxon>
    </lineage>
</organism>
<dbReference type="Pfam" id="PF01546">
    <property type="entry name" value="Peptidase_M20"/>
    <property type="match status" value="1"/>
</dbReference>
<evidence type="ECO:0000256" key="8">
    <source>
        <dbReference type="ARBA" id="ARBA00022801"/>
    </source>
</evidence>
<evidence type="ECO:0000256" key="6">
    <source>
        <dbReference type="ARBA" id="ARBA00022605"/>
    </source>
</evidence>
<proteinExistence type="inferred from homology"/>
<dbReference type="GO" id="GO:0009014">
    <property type="term" value="F:succinyl-diaminopimelate desuccinylase activity"/>
    <property type="evidence" value="ECO:0007669"/>
    <property type="project" value="UniProtKB-EC"/>
</dbReference>
<keyword evidence="11 15" id="KW-0457">Lysine biosynthesis</keyword>
<dbReference type="NCBIfam" id="TIGR01246">
    <property type="entry name" value="dapE_proteo"/>
    <property type="match status" value="1"/>
</dbReference>
<keyword evidence="6 15" id="KW-0028">Amino-acid biosynthesis</keyword>
<feature type="binding site" evidence="15">
    <location>
        <position position="75"/>
    </location>
    <ligand>
        <name>Zn(2+)</name>
        <dbReference type="ChEBI" id="CHEBI:29105"/>
        <label>1</label>
    </ligand>
</feature>
<feature type="binding site" evidence="15">
    <location>
        <position position="171"/>
    </location>
    <ligand>
        <name>Zn(2+)</name>
        <dbReference type="ChEBI" id="CHEBI:29105"/>
        <label>1</label>
    </ligand>
</feature>
<feature type="binding site" evidence="15">
    <location>
        <position position="362"/>
    </location>
    <ligand>
        <name>Zn(2+)</name>
        <dbReference type="ChEBI" id="CHEBI:29105"/>
        <label>2</label>
    </ligand>
</feature>
<dbReference type="HAMAP" id="MF_01690">
    <property type="entry name" value="DapE"/>
    <property type="match status" value="1"/>
</dbReference>
<dbReference type="Gene3D" id="3.40.630.10">
    <property type="entry name" value="Zn peptidases"/>
    <property type="match status" value="2"/>
</dbReference>
<dbReference type="CDD" id="cd03891">
    <property type="entry name" value="M20_DapE_proteobac"/>
    <property type="match status" value="1"/>
</dbReference>
<feature type="active site" description="Proton acceptor" evidence="15">
    <location>
        <position position="142"/>
    </location>
</feature>
<evidence type="ECO:0000256" key="9">
    <source>
        <dbReference type="ARBA" id="ARBA00022833"/>
    </source>
</evidence>
<keyword evidence="18" id="KW-1185">Reference proteome</keyword>
<dbReference type="SUPFAM" id="SSF55031">
    <property type="entry name" value="Bacterial exopeptidase dimerisation domain"/>
    <property type="match status" value="1"/>
</dbReference>
<dbReference type="PANTHER" id="PTHR43808">
    <property type="entry name" value="ACETYLORNITHINE DEACETYLASE"/>
    <property type="match status" value="1"/>
</dbReference>
<keyword evidence="8 15" id="KW-0378">Hydrolase</keyword>
<reference evidence="18" key="1">
    <citation type="journal article" date="2019" name="Int. J. Syst. Evol. Microbiol.">
        <title>The Global Catalogue of Microorganisms (GCM) 10K type strain sequencing project: providing services to taxonomists for standard genome sequencing and annotation.</title>
        <authorList>
            <consortium name="The Broad Institute Genomics Platform"/>
            <consortium name="The Broad Institute Genome Sequencing Center for Infectious Disease"/>
            <person name="Wu L."/>
            <person name="Ma J."/>
        </authorList>
    </citation>
    <scope>NUCLEOTIDE SEQUENCE [LARGE SCALE GENOMIC DNA]</scope>
    <source>
        <strain evidence="18">ZS-35-S2</strain>
    </source>
</reference>
<evidence type="ECO:0000256" key="5">
    <source>
        <dbReference type="ARBA" id="ARBA00022391"/>
    </source>
</evidence>
<evidence type="ECO:0000256" key="15">
    <source>
        <dbReference type="HAMAP-Rule" id="MF_01690"/>
    </source>
</evidence>
<accession>A0ABW5CI48</accession>
<feature type="binding site" evidence="15">
    <location>
        <position position="108"/>
    </location>
    <ligand>
        <name>Zn(2+)</name>
        <dbReference type="ChEBI" id="CHEBI:29105"/>
        <label>2</label>
    </ligand>
</feature>
<dbReference type="NCBIfam" id="NF009557">
    <property type="entry name" value="PRK13009.1"/>
    <property type="match status" value="1"/>
</dbReference>
<evidence type="ECO:0000256" key="7">
    <source>
        <dbReference type="ARBA" id="ARBA00022723"/>
    </source>
</evidence>
<evidence type="ECO:0000256" key="11">
    <source>
        <dbReference type="ARBA" id="ARBA00023154"/>
    </source>
</evidence>
<comment type="cofactor">
    <cofactor evidence="15">
        <name>Zn(2+)</name>
        <dbReference type="ChEBI" id="CHEBI:29105"/>
    </cofactor>
    <cofactor evidence="15">
        <name>Co(2+)</name>
        <dbReference type="ChEBI" id="CHEBI:48828"/>
    </cofactor>
    <text evidence="15">Binds 2 Zn(2+) or Co(2+) ions per subunit.</text>
</comment>
<evidence type="ECO:0000256" key="4">
    <source>
        <dbReference type="ARBA" id="ARBA00011921"/>
    </source>
</evidence>
<dbReference type="RefSeq" id="WP_209739496.1">
    <property type="nucleotide sequence ID" value="NZ_CP072611.1"/>
</dbReference>
<feature type="active site" evidence="15">
    <location>
        <position position="77"/>
    </location>
</feature>
<evidence type="ECO:0000256" key="3">
    <source>
        <dbReference type="ARBA" id="ARBA00011738"/>
    </source>
</evidence>
<evidence type="ECO:0000313" key="18">
    <source>
        <dbReference type="Proteomes" id="UP001597371"/>
    </source>
</evidence>
<comment type="caution">
    <text evidence="17">The sequence shown here is derived from an EMBL/GenBank/DDBJ whole genome shotgun (WGS) entry which is preliminary data.</text>
</comment>
<dbReference type="InterPro" id="IPR005941">
    <property type="entry name" value="DapE_proteobac"/>
</dbReference>
<dbReference type="SUPFAM" id="SSF53187">
    <property type="entry name" value="Zn-dependent exopeptidases"/>
    <property type="match status" value="1"/>
</dbReference>
<feature type="binding site" evidence="15">
    <location>
        <position position="108"/>
    </location>
    <ligand>
        <name>Zn(2+)</name>
        <dbReference type="ChEBI" id="CHEBI:29105"/>
        <label>1</label>
    </ligand>
</feature>
<comment type="function">
    <text evidence="15">Catalyzes the hydrolysis of N-succinyl-L,L-diaminopimelic acid (SDAP), forming succinate and LL-2,6-diaminopimelate (DAP), an intermediate involved in the bacterial biosynthesis of lysine and meso-diaminopimelic acid, an essential component of bacterial cell walls.</text>
</comment>
<feature type="binding site" evidence="15">
    <location>
        <position position="143"/>
    </location>
    <ligand>
        <name>Zn(2+)</name>
        <dbReference type="ChEBI" id="CHEBI:29105"/>
        <label>2</label>
    </ligand>
</feature>
<comment type="subunit">
    <text evidence="3 15">Homodimer.</text>
</comment>
<sequence length="392" mass="41750">MTRLPTDPAANLSALIRCVSVTPAEGGALTALQAMLEPMGFSVERPVFRQEGTPDVENMLAVRGTRGPHLAFNGHTDVVPPGDEGDWRHPPFSAAVEDGEMFGRGAVDMKGGIACFVAALARLVEKGALEEGRVSLLITGDEEGVAINGTVKLLAHAAERGHRFDACLVGEPTNPDALGDIIKIGRRGSLSGLVTITGAQGHVAYPHRARNPMRVLPAVMEALQGVPLDEGTADFQPSNLEWTSVDTGNRAANVIAARVSAAFNVRFNDVWTGETLRAEIERRLAASVAQADGFTVGVEWKEPVADAFLTAEGPLTRALAGAVEEETGRRPELSTSGGTSDARFVKDFCPVVEFGLVGRTMHMANERVALSDLESLTRVYETFIARWFAANA</sequence>
<feature type="domain" description="Peptidase M20 dimerisation" evidence="16">
    <location>
        <begin position="184"/>
        <end position="286"/>
    </location>
</feature>
<dbReference type="InterPro" id="IPR001261">
    <property type="entry name" value="ArgE/DapE_CS"/>
</dbReference>
<evidence type="ECO:0000256" key="10">
    <source>
        <dbReference type="ARBA" id="ARBA00022915"/>
    </source>
</evidence>
<gene>
    <name evidence="15 17" type="primary">dapE</name>
    <name evidence="17" type="ORF">ACFSKQ_05695</name>
</gene>
<dbReference type="Proteomes" id="UP001597371">
    <property type="component" value="Unassembled WGS sequence"/>
</dbReference>